<sequence>IVTRPQEAASSLWKVVFAGVGFILGESGPKLSDRL</sequence>
<feature type="non-terminal residue" evidence="1">
    <location>
        <position position="1"/>
    </location>
</feature>
<feature type="non-terminal residue" evidence="1">
    <location>
        <position position="35"/>
    </location>
</feature>
<comment type="caution">
    <text evidence="1">The sequence shown here is derived from an EMBL/GenBank/DDBJ whole genome shotgun (WGS) entry which is preliminary data.</text>
</comment>
<name>A0A9P7U700_9PEZI</name>
<accession>A0A9P7U700</accession>
<evidence type="ECO:0000313" key="2">
    <source>
        <dbReference type="Proteomes" id="UP000699042"/>
    </source>
</evidence>
<dbReference type="AlphaFoldDB" id="A0A9P7U700"/>
<dbReference type="EMBL" id="JAESDN010000010">
    <property type="protein sequence ID" value="KAG7044591.1"/>
    <property type="molecule type" value="Genomic_DNA"/>
</dbReference>
<reference evidence="1" key="1">
    <citation type="submission" date="2021-05" db="EMBL/GenBank/DDBJ databases">
        <title>Comparative genomics of three Colletotrichum scovillei strains and genetic complementation revealed genes involved fungal growth and virulence on chili pepper.</title>
        <authorList>
            <person name="Hsieh D.-K."/>
            <person name="Chuang S.-C."/>
            <person name="Chen C.-Y."/>
            <person name="Chao Y.-T."/>
            <person name="Lu M.-Y.J."/>
            <person name="Lee M.-H."/>
            <person name="Shih M.-C."/>
        </authorList>
    </citation>
    <scope>NUCLEOTIDE SEQUENCE</scope>
    <source>
        <strain evidence="1">Coll-153</strain>
    </source>
</reference>
<proteinExistence type="predicted"/>
<dbReference type="Proteomes" id="UP000699042">
    <property type="component" value="Unassembled WGS sequence"/>
</dbReference>
<gene>
    <name evidence="1" type="ORF">JMJ77_004053</name>
</gene>
<keyword evidence="2" id="KW-1185">Reference proteome</keyword>
<organism evidence="1 2">
    <name type="scientific">Colletotrichum scovillei</name>
    <dbReference type="NCBI Taxonomy" id="1209932"/>
    <lineage>
        <taxon>Eukaryota</taxon>
        <taxon>Fungi</taxon>
        <taxon>Dikarya</taxon>
        <taxon>Ascomycota</taxon>
        <taxon>Pezizomycotina</taxon>
        <taxon>Sordariomycetes</taxon>
        <taxon>Hypocreomycetidae</taxon>
        <taxon>Glomerellales</taxon>
        <taxon>Glomerellaceae</taxon>
        <taxon>Colletotrichum</taxon>
        <taxon>Colletotrichum acutatum species complex</taxon>
    </lineage>
</organism>
<protein>
    <submittedName>
        <fullName evidence="1">Uncharacterized protein</fullName>
    </submittedName>
</protein>
<evidence type="ECO:0000313" key="1">
    <source>
        <dbReference type="EMBL" id="KAG7044591.1"/>
    </source>
</evidence>